<keyword evidence="3" id="KW-1185">Reference proteome</keyword>
<dbReference type="EMBL" id="JANIBJ010000005">
    <property type="protein sequence ID" value="MCQ8103277.1"/>
    <property type="molecule type" value="Genomic_DNA"/>
</dbReference>
<accession>A0ABT1TDT7</accession>
<feature type="transmembrane region" description="Helical" evidence="1">
    <location>
        <begin position="90"/>
        <end position="112"/>
    </location>
</feature>
<reference evidence="2 3" key="1">
    <citation type="submission" date="2022-07" db="EMBL/GenBank/DDBJ databases">
        <title>Methylomonas rivi sp. nov., Methylomonas rosea sp. nov., Methylomonas aureus sp. nov. and Methylomonas subterranea sp. nov., four novel methanotrophs isolated from a freshwater creek and the deep terrestrial subsurface.</title>
        <authorList>
            <person name="Abin C."/>
            <person name="Sankaranarayanan K."/>
            <person name="Garner C."/>
            <person name="Sindelar R."/>
            <person name="Kotary K."/>
            <person name="Garner R."/>
            <person name="Barclay S."/>
            <person name="Lawson P."/>
            <person name="Krumholz L."/>
        </authorList>
    </citation>
    <scope>NUCLEOTIDE SEQUENCE [LARGE SCALE GENOMIC DNA]</scope>
    <source>
        <strain evidence="2 3">SURF-2</strain>
    </source>
</reference>
<evidence type="ECO:0000313" key="3">
    <source>
        <dbReference type="Proteomes" id="UP001524499"/>
    </source>
</evidence>
<keyword evidence="1" id="KW-0812">Transmembrane</keyword>
<dbReference type="RefSeq" id="WP_256600964.1">
    <property type="nucleotide sequence ID" value="NZ_JANIBJ010000005.1"/>
</dbReference>
<feature type="transmembrane region" description="Helical" evidence="1">
    <location>
        <begin position="31"/>
        <end position="48"/>
    </location>
</feature>
<feature type="transmembrane region" description="Helical" evidence="1">
    <location>
        <begin position="6"/>
        <end position="24"/>
    </location>
</feature>
<keyword evidence="1" id="KW-0472">Membrane</keyword>
<sequence>MKLPRLSTWLAIAVVLLCLTLVLFPQQLGVLLFKVTLIATAGVAGYYLDRSLFPYARPDGYLAETPVNRYDNPLPSDKEADFRVNEGYHLVFSLAMIRRALIVGCAMLAVGLGA</sequence>
<gene>
    <name evidence="2" type="ORF">NP590_04085</name>
</gene>
<organism evidence="2 3">
    <name type="scientific">Methylomonas subterranea</name>
    <dbReference type="NCBI Taxonomy" id="2952225"/>
    <lineage>
        <taxon>Bacteria</taxon>
        <taxon>Pseudomonadati</taxon>
        <taxon>Pseudomonadota</taxon>
        <taxon>Gammaproteobacteria</taxon>
        <taxon>Methylococcales</taxon>
        <taxon>Methylococcaceae</taxon>
        <taxon>Methylomonas</taxon>
    </lineage>
</organism>
<proteinExistence type="predicted"/>
<evidence type="ECO:0000313" key="2">
    <source>
        <dbReference type="EMBL" id="MCQ8103277.1"/>
    </source>
</evidence>
<keyword evidence="1" id="KW-1133">Transmembrane helix</keyword>
<dbReference type="Proteomes" id="UP001524499">
    <property type="component" value="Unassembled WGS sequence"/>
</dbReference>
<comment type="caution">
    <text evidence="2">The sequence shown here is derived from an EMBL/GenBank/DDBJ whole genome shotgun (WGS) entry which is preliminary data.</text>
</comment>
<name>A0ABT1TDT7_9GAMM</name>
<dbReference type="Pfam" id="PF13272">
    <property type="entry name" value="Holin_2-3"/>
    <property type="match status" value="1"/>
</dbReference>
<protein>
    <submittedName>
        <fullName evidence="2">Holin</fullName>
    </submittedName>
</protein>
<evidence type="ECO:0000256" key="1">
    <source>
        <dbReference type="SAM" id="Phobius"/>
    </source>
</evidence>
<dbReference type="InterPro" id="IPR025140">
    <property type="entry name" value="Holin_2-3"/>
</dbReference>